<dbReference type="WBParaSite" id="PTRK_0001508400.1">
    <property type="protein sequence ID" value="PTRK_0001508400.1"/>
    <property type="gene ID" value="PTRK_0001508400"/>
</dbReference>
<evidence type="ECO:0000313" key="2">
    <source>
        <dbReference type="Proteomes" id="UP000038045"/>
    </source>
</evidence>
<name>A0A0N5A0S7_PARTI</name>
<sequence length="212" mass="23175">MLILSIALYINLAFLTKVALSCGSFDCTPYSNNVLIKYEIQPSPNMTFSKLDTRLASQKKTKALLKTYLLSLGNEAVALSRAKVASNLQNMFTMTVALNNANTEYLEADIEKGNCATKSGTDVVVAKKDTYLVNKKGLVMKRAIAKKCTDGKVSSQKNSKVIIPLTFEFRVTIQTSNVMCTSHWTEVSKLLKTIIENTKSVITSGGTVSILS</sequence>
<reference evidence="3" key="1">
    <citation type="submission" date="2017-02" db="UniProtKB">
        <authorList>
            <consortium name="WormBaseParasite"/>
        </authorList>
    </citation>
    <scope>IDENTIFICATION</scope>
</reference>
<feature type="chain" id="PRO_5005892477" evidence="1">
    <location>
        <begin position="22"/>
        <end position="212"/>
    </location>
</feature>
<keyword evidence="1" id="KW-0732">Signal</keyword>
<dbReference type="Proteomes" id="UP000038045">
    <property type="component" value="Unplaced"/>
</dbReference>
<dbReference type="AlphaFoldDB" id="A0A0N5A0S7"/>
<proteinExistence type="predicted"/>
<feature type="signal peptide" evidence="1">
    <location>
        <begin position="1"/>
        <end position="21"/>
    </location>
</feature>
<accession>A0A0N5A0S7</accession>
<organism evidence="2 3">
    <name type="scientific">Parastrongyloides trichosuri</name>
    <name type="common">Possum-specific nematode worm</name>
    <dbReference type="NCBI Taxonomy" id="131310"/>
    <lineage>
        <taxon>Eukaryota</taxon>
        <taxon>Metazoa</taxon>
        <taxon>Ecdysozoa</taxon>
        <taxon>Nematoda</taxon>
        <taxon>Chromadorea</taxon>
        <taxon>Rhabditida</taxon>
        <taxon>Tylenchina</taxon>
        <taxon>Panagrolaimomorpha</taxon>
        <taxon>Strongyloidoidea</taxon>
        <taxon>Strongyloididae</taxon>
        <taxon>Parastrongyloides</taxon>
    </lineage>
</organism>
<evidence type="ECO:0000256" key="1">
    <source>
        <dbReference type="SAM" id="SignalP"/>
    </source>
</evidence>
<evidence type="ECO:0000313" key="3">
    <source>
        <dbReference type="WBParaSite" id="PTRK_0001508400.1"/>
    </source>
</evidence>
<keyword evidence="2" id="KW-1185">Reference proteome</keyword>
<protein>
    <submittedName>
        <fullName evidence="3">Lipoprotein</fullName>
    </submittedName>
</protein>